<evidence type="ECO:0000313" key="3">
    <source>
        <dbReference type="Proteomes" id="UP000029444"/>
    </source>
</evidence>
<dbReference type="PATRIC" id="fig|1177154.3.peg.2991"/>
<feature type="compositionally biased region" description="Polar residues" evidence="1">
    <location>
        <begin position="64"/>
        <end position="75"/>
    </location>
</feature>
<dbReference type="Proteomes" id="UP000029444">
    <property type="component" value="Unassembled WGS sequence"/>
</dbReference>
<proteinExistence type="predicted"/>
<organism evidence="2 3">
    <name type="scientific">Alcanivorax nanhaiticus</name>
    <dbReference type="NCBI Taxonomy" id="1177154"/>
    <lineage>
        <taxon>Bacteria</taxon>
        <taxon>Pseudomonadati</taxon>
        <taxon>Pseudomonadota</taxon>
        <taxon>Gammaproteobacteria</taxon>
        <taxon>Oceanospirillales</taxon>
        <taxon>Alcanivoracaceae</taxon>
        <taxon>Alcanivorax</taxon>
    </lineage>
</organism>
<reference evidence="2 3" key="1">
    <citation type="submission" date="2012-09" db="EMBL/GenBank/DDBJ databases">
        <title>Genome Sequence of alkane-degrading Bacterium Alcanivorax sp. 19-m-6.</title>
        <authorList>
            <person name="Lai Q."/>
            <person name="Shao Z."/>
        </authorList>
    </citation>
    <scope>NUCLEOTIDE SEQUENCE [LARGE SCALE GENOMIC DNA]</scope>
    <source>
        <strain evidence="2 3">19-m-6</strain>
    </source>
</reference>
<feature type="compositionally biased region" description="Basic and acidic residues" evidence="1">
    <location>
        <begin position="34"/>
        <end position="49"/>
    </location>
</feature>
<evidence type="ECO:0000256" key="1">
    <source>
        <dbReference type="SAM" id="MobiDB-lite"/>
    </source>
</evidence>
<dbReference type="AlphaFoldDB" id="A0A095UMJ9"/>
<sequence length="116" mass="12841">MIPLIIATLLTSGNALSAEQLPDTAPPDEQAPQSREKGPSEALDSHELEALYLQSPVELDTTDENQGLNAVSSESRYLENEQQELLQRQRDTVQIIRTPEETPPPTPPTLMPIRDL</sequence>
<comment type="caution">
    <text evidence="2">The sequence shown here is derived from an EMBL/GenBank/DDBJ whole genome shotgun (WGS) entry which is preliminary data.</text>
</comment>
<feature type="compositionally biased region" description="Pro residues" evidence="1">
    <location>
        <begin position="101"/>
        <end position="110"/>
    </location>
</feature>
<dbReference type="EMBL" id="ARXV01000014">
    <property type="protein sequence ID" value="KGD63745.1"/>
    <property type="molecule type" value="Genomic_DNA"/>
</dbReference>
<feature type="region of interest" description="Disordered" evidence="1">
    <location>
        <begin position="13"/>
        <end position="116"/>
    </location>
</feature>
<name>A0A095UMJ9_9GAMM</name>
<accession>A0A095UMJ9</accession>
<evidence type="ECO:0000313" key="2">
    <source>
        <dbReference type="EMBL" id="KGD63745.1"/>
    </source>
</evidence>
<gene>
    <name evidence="2" type="ORF">Y5S_02952</name>
</gene>
<keyword evidence="3" id="KW-1185">Reference proteome</keyword>
<protein>
    <submittedName>
        <fullName evidence="2">Uncharacterized protein</fullName>
    </submittedName>
</protein>